<dbReference type="PANTHER" id="PTHR32329:SF2">
    <property type="entry name" value="BIFUNCTIONAL PROTEIN [INCLUDES 2-HYDROXYACYL-COA DEHYDRATASE (N-TER) AND ITS ACTIVATOR DOMAIN (C_TERM)"/>
    <property type="match status" value="1"/>
</dbReference>
<organism evidence="1 2">
    <name type="scientific">Candidatus Galligastranaerophilus intestinavium</name>
    <dbReference type="NCBI Taxonomy" id="2840836"/>
    <lineage>
        <taxon>Bacteria</taxon>
        <taxon>Candidatus Galligastranaerophilus</taxon>
    </lineage>
</organism>
<dbReference type="InterPro" id="IPR051805">
    <property type="entry name" value="Dehydratase_Activator_Redct"/>
</dbReference>
<evidence type="ECO:0000313" key="1">
    <source>
        <dbReference type="EMBL" id="HIS74646.1"/>
    </source>
</evidence>
<accession>A0A9D1JY24</accession>
<evidence type="ECO:0000313" key="2">
    <source>
        <dbReference type="Proteomes" id="UP000886865"/>
    </source>
</evidence>
<name>A0A9D1JY24_9BACT</name>
<protein>
    <submittedName>
        <fullName evidence="1">ATPase</fullName>
    </submittedName>
</protein>
<comment type="caution">
    <text evidence="1">The sequence shown here is derived from an EMBL/GenBank/DDBJ whole genome shotgun (WGS) entry which is preliminary data.</text>
</comment>
<reference evidence="1" key="1">
    <citation type="submission" date="2020-10" db="EMBL/GenBank/DDBJ databases">
        <authorList>
            <person name="Gilroy R."/>
        </authorList>
    </citation>
    <scope>NUCLEOTIDE SEQUENCE</scope>
    <source>
        <strain evidence="1">CHK152-2871</strain>
    </source>
</reference>
<gene>
    <name evidence="1" type="ORF">IAA86_06470</name>
</gene>
<dbReference type="Proteomes" id="UP000886865">
    <property type="component" value="Unassembled WGS sequence"/>
</dbReference>
<dbReference type="EMBL" id="DVJQ01000053">
    <property type="protein sequence ID" value="HIS74646.1"/>
    <property type="molecule type" value="Genomic_DNA"/>
</dbReference>
<dbReference type="InterPro" id="IPR043129">
    <property type="entry name" value="ATPase_NBD"/>
</dbReference>
<dbReference type="PANTHER" id="PTHR32329">
    <property type="entry name" value="BIFUNCTIONAL PROTEIN [INCLUDES 2-HYDROXYACYL-COA DEHYDRATASE (N-TER) AND ITS ACTIVATOR DOMAIN (C_TERM)-RELATED"/>
    <property type="match status" value="1"/>
</dbReference>
<proteinExistence type="predicted"/>
<reference evidence="1" key="2">
    <citation type="journal article" date="2021" name="PeerJ">
        <title>Extensive microbial diversity within the chicken gut microbiome revealed by metagenomics and culture.</title>
        <authorList>
            <person name="Gilroy R."/>
            <person name="Ravi A."/>
            <person name="Getino M."/>
            <person name="Pursley I."/>
            <person name="Horton D.L."/>
            <person name="Alikhan N.F."/>
            <person name="Baker D."/>
            <person name="Gharbi K."/>
            <person name="Hall N."/>
            <person name="Watson M."/>
            <person name="Adriaenssens E.M."/>
            <person name="Foster-Nyarko E."/>
            <person name="Jarju S."/>
            <person name="Secka A."/>
            <person name="Antonio M."/>
            <person name="Oren A."/>
            <person name="Chaudhuri R.R."/>
            <person name="La Ragione R."/>
            <person name="Hildebrand F."/>
            <person name="Pallen M.J."/>
        </authorList>
    </citation>
    <scope>NUCLEOTIDE SEQUENCE</scope>
    <source>
        <strain evidence="1">CHK152-2871</strain>
    </source>
</reference>
<dbReference type="AlphaFoldDB" id="A0A9D1JY24"/>
<dbReference type="SUPFAM" id="SSF53067">
    <property type="entry name" value="Actin-like ATPase domain"/>
    <property type="match status" value="1"/>
</dbReference>
<sequence>MNKSEFYIDAGTTWSKILEITPFGERKYSIYPTSEARKFEIKYEKMTGHTSDKNSALYVNEVVALAMGAKAHLENNFIALDLGSRDIKWIKYKNSKFSDMDWNSSCAAATGATIEMLLKFYDVKVEDLEFCEEKYPVTCGIFGLEKIMDDVSKGLAPKVAISKFIHGIAYNAYNFTKNPEKICISGGFCENKCFIDSLKKYCEVLPLGRFVLVDGLALRQ</sequence>
<dbReference type="Gene3D" id="3.30.420.40">
    <property type="match status" value="2"/>
</dbReference>